<dbReference type="Proteomes" id="UP001066276">
    <property type="component" value="Chromosome 3_2"/>
</dbReference>
<evidence type="ECO:0000256" key="1">
    <source>
        <dbReference type="SAM" id="MobiDB-lite"/>
    </source>
</evidence>
<feature type="compositionally biased region" description="Basic and acidic residues" evidence="1">
    <location>
        <begin position="59"/>
        <end position="78"/>
    </location>
</feature>
<dbReference type="EMBL" id="JANPWB010000006">
    <property type="protein sequence ID" value="KAJ1178299.1"/>
    <property type="molecule type" value="Genomic_DNA"/>
</dbReference>
<comment type="caution">
    <text evidence="2">The sequence shown here is derived from an EMBL/GenBank/DDBJ whole genome shotgun (WGS) entry which is preliminary data.</text>
</comment>
<feature type="region of interest" description="Disordered" evidence="1">
    <location>
        <begin position="1"/>
        <end position="78"/>
    </location>
</feature>
<dbReference type="AlphaFoldDB" id="A0AAV7TQX4"/>
<name>A0AAV7TQX4_PLEWA</name>
<keyword evidence="3" id="KW-1185">Reference proteome</keyword>
<reference evidence="2" key="1">
    <citation type="journal article" date="2022" name="bioRxiv">
        <title>Sequencing and chromosome-scale assembly of the giantPleurodeles waltlgenome.</title>
        <authorList>
            <person name="Brown T."/>
            <person name="Elewa A."/>
            <person name="Iarovenko S."/>
            <person name="Subramanian E."/>
            <person name="Araus A.J."/>
            <person name="Petzold A."/>
            <person name="Susuki M."/>
            <person name="Suzuki K.-i.T."/>
            <person name="Hayashi T."/>
            <person name="Toyoda A."/>
            <person name="Oliveira C."/>
            <person name="Osipova E."/>
            <person name="Leigh N.D."/>
            <person name="Simon A."/>
            <person name="Yun M.H."/>
        </authorList>
    </citation>
    <scope>NUCLEOTIDE SEQUENCE</scope>
    <source>
        <strain evidence="2">20211129_DDA</strain>
        <tissue evidence="2">Liver</tissue>
    </source>
</reference>
<sequence length="78" mass="8393">MIEAGGVGGSHDPAELRAGALRGPQCRRCLPGKGGPWRVGVLRRSGRRAAPNRHPGSWHSKETEEQDRGCDRGDGPLR</sequence>
<evidence type="ECO:0000313" key="2">
    <source>
        <dbReference type="EMBL" id="KAJ1178299.1"/>
    </source>
</evidence>
<gene>
    <name evidence="2" type="ORF">NDU88_003546</name>
</gene>
<proteinExistence type="predicted"/>
<protein>
    <submittedName>
        <fullName evidence="2">Uncharacterized protein</fullName>
    </submittedName>
</protein>
<evidence type="ECO:0000313" key="3">
    <source>
        <dbReference type="Proteomes" id="UP001066276"/>
    </source>
</evidence>
<accession>A0AAV7TQX4</accession>
<organism evidence="2 3">
    <name type="scientific">Pleurodeles waltl</name>
    <name type="common">Iberian ribbed newt</name>
    <dbReference type="NCBI Taxonomy" id="8319"/>
    <lineage>
        <taxon>Eukaryota</taxon>
        <taxon>Metazoa</taxon>
        <taxon>Chordata</taxon>
        <taxon>Craniata</taxon>
        <taxon>Vertebrata</taxon>
        <taxon>Euteleostomi</taxon>
        <taxon>Amphibia</taxon>
        <taxon>Batrachia</taxon>
        <taxon>Caudata</taxon>
        <taxon>Salamandroidea</taxon>
        <taxon>Salamandridae</taxon>
        <taxon>Pleurodelinae</taxon>
        <taxon>Pleurodeles</taxon>
    </lineage>
</organism>